<comment type="caution">
    <text evidence="1">The sequence shown here is derived from an EMBL/GenBank/DDBJ whole genome shotgun (WGS) entry which is preliminary data.</text>
</comment>
<name>A0ACC2RLZ6_9FUNG</name>
<protein>
    <submittedName>
        <fullName evidence="1">Uncharacterized protein</fullName>
    </submittedName>
</protein>
<accession>A0ACC2RLZ6</accession>
<evidence type="ECO:0000313" key="2">
    <source>
        <dbReference type="Proteomes" id="UP001165960"/>
    </source>
</evidence>
<dbReference type="EMBL" id="QTSX02007125">
    <property type="protein sequence ID" value="KAJ9051064.1"/>
    <property type="molecule type" value="Genomic_DNA"/>
</dbReference>
<keyword evidence="2" id="KW-1185">Reference proteome</keyword>
<organism evidence="1 2">
    <name type="scientific">Entomophthora muscae</name>
    <dbReference type="NCBI Taxonomy" id="34485"/>
    <lineage>
        <taxon>Eukaryota</taxon>
        <taxon>Fungi</taxon>
        <taxon>Fungi incertae sedis</taxon>
        <taxon>Zoopagomycota</taxon>
        <taxon>Entomophthoromycotina</taxon>
        <taxon>Entomophthoromycetes</taxon>
        <taxon>Entomophthorales</taxon>
        <taxon>Entomophthoraceae</taxon>
        <taxon>Entomophthora</taxon>
    </lineage>
</organism>
<sequence length="81" mass="9137">MFLRSASPDLWKRLKVSMTSIKEDPASLLHILDDLPGKAQDALMSGGVLLQSLAPNKKIYSLTQKLPLTILYQIIYIPLWQ</sequence>
<reference evidence="1" key="1">
    <citation type="submission" date="2022-04" db="EMBL/GenBank/DDBJ databases">
        <title>Genome of the entomopathogenic fungus Entomophthora muscae.</title>
        <authorList>
            <person name="Elya C."/>
            <person name="Lovett B.R."/>
            <person name="Lee E."/>
            <person name="Macias A.M."/>
            <person name="Hajek A.E."/>
            <person name="De Bivort B.L."/>
            <person name="Kasson M.T."/>
            <person name="De Fine Licht H.H."/>
            <person name="Stajich J.E."/>
        </authorList>
    </citation>
    <scope>NUCLEOTIDE SEQUENCE</scope>
    <source>
        <strain evidence="1">Berkeley</strain>
    </source>
</reference>
<dbReference type="Proteomes" id="UP001165960">
    <property type="component" value="Unassembled WGS sequence"/>
</dbReference>
<proteinExistence type="predicted"/>
<evidence type="ECO:0000313" key="1">
    <source>
        <dbReference type="EMBL" id="KAJ9051064.1"/>
    </source>
</evidence>
<gene>
    <name evidence="1" type="ORF">DSO57_1008327</name>
</gene>